<name>A0A8H6HCZ4_9AGAR</name>
<dbReference type="Proteomes" id="UP000521943">
    <property type="component" value="Unassembled WGS sequence"/>
</dbReference>
<keyword evidence="1" id="KW-0812">Transmembrane</keyword>
<dbReference type="AlphaFoldDB" id="A0A8H6HCZ4"/>
<proteinExistence type="predicted"/>
<keyword evidence="1" id="KW-1133">Transmembrane helix</keyword>
<sequence>MVPVEVGVVVAFVLVLAFVPVPFVVVAFVVVALVPAFAPMLVLAFVVEVAVGLADVAAVEAPSPPPSPTLIPTNAELFPFADLGGNVLAEVANHRVLRPVVAHDVLKRRVGSTVFRGRRG</sequence>
<feature type="transmembrane region" description="Helical" evidence="1">
    <location>
        <begin position="6"/>
        <end position="34"/>
    </location>
</feature>
<feature type="transmembrane region" description="Helical" evidence="1">
    <location>
        <begin position="41"/>
        <end position="59"/>
    </location>
</feature>
<keyword evidence="1" id="KW-0472">Membrane</keyword>
<dbReference type="EMBL" id="JACGCI010000141">
    <property type="protein sequence ID" value="KAF6743588.1"/>
    <property type="molecule type" value="Genomic_DNA"/>
</dbReference>
<comment type="caution">
    <text evidence="2">The sequence shown here is derived from an EMBL/GenBank/DDBJ whole genome shotgun (WGS) entry which is preliminary data.</text>
</comment>
<accession>A0A8H6HCZ4</accession>
<keyword evidence="3" id="KW-1185">Reference proteome</keyword>
<evidence type="ECO:0000313" key="3">
    <source>
        <dbReference type="Proteomes" id="UP000521943"/>
    </source>
</evidence>
<protein>
    <submittedName>
        <fullName evidence="2">Uncharacterized protein</fullName>
    </submittedName>
</protein>
<evidence type="ECO:0000313" key="2">
    <source>
        <dbReference type="EMBL" id="KAF6743588.1"/>
    </source>
</evidence>
<reference evidence="2 3" key="1">
    <citation type="submission" date="2020-07" db="EMBL/GenBank/DDBJ databases">
        <title>Comparative genomics of pyrophilous fungi reveals a link between fire events and developmental genes.</title>
        <authorList>
            <consortium name="DOE Joint Genome Institute"/>
            <person name="Steindorff A.S."/>
            <person name="Carver A."/>
            <person name="Calhoun S."/>
            <person name="Stillman K."/>
            <person name="Liu H."/>
            <person name="Lipzen A."/>
            <person name="Pangilinan J."/>
            <person name="Labutti K."/>
            <person name="Bruns T.D."/>
            <person name="Grigoriev I.V."/>
        </authorList>
    </citation>
    <scope>NUCLEOTIDE SEQUENCE [LARGE SCALE GENOMIC DNA]</scope>
    <source>
        <strain evidence="2 3">CBS 144469</strain>
    </source>
</reference>
<organism evidence="2 3">
    <name type="scientific">Ephemerocybe angulata</name>
    <dbReference type="NCBI Taxonomy" id="980116"/>
    <lineage>
        <taxon>Eukaryota</taxon>
        <taxon>Fungi</taxon>
        <taxon>Dikarya</taxon>
        <taxon>Basidiomycota</taxon>
        <taxon>Agaricomycotina</taxon>
        <taxon>Agaricomycetes</taxon>
        <taxon>Agaricomycetidae</taxon>
        <taxon>Agaricales</taxon>
        <taxon>Agaricineae</taxon>
        <taxon>Psathyrellaceae</taxon>
        <taxon>Ephemerocybe</taxon>
    </lineage>
</organism>
<gene>
    <name evidence="2" type="ORF">DFP72DRAFT_932689</name>
</gene>
<evidence type="ECO:0000256" key="1">
    <source>
        <dbReference type="SAM" id="Phobius"/>
    </source>
</evidence>